<reference evidence="1" key="1">
    <citation type="journal article" date="2021" name="Nat. Commun.">
        <title>Genetic determinants of endophytism in the Arabidopsis root mycobiome.</title>
        <authorList>
            <person name="Mesny F."/>
            <person name="Miyauchi S."/>
            <person name="Thiergart T."/>
            <person name="Pickel B."/>
            <person name="Atanasova L."/>
            <person name="Karlsson M."/>
            <person name="Huettel B."/>
            <person name="Barry K.W."/>
            <person name="Haridas S."/>
            <person name="Chen C."/>
            <person name="Bauer D."/>
            <person name="Andreopoulos W."/>
            <person name="Pangilinan J."/>
            <person name="LaButti K."/>
            <person name="Riley R."/>
            <person name="Lipzen A."/>
            <person name="Clum A."/>
            <person name="Drula E."/>
            <person name="Henrissat B."/>
            <person name="Kohler A."/>
            <person name="Grigoriev I.V."/>
            <person name="Martin F.M."/>
            <person name="Hacquard S."/>
        </authorList>
    </citation>
    <scope>NUCLEOTIDE SEQUENCE</scope>
    <source>
        <strain evidence="1">MPI-CAGE-CH-0235</strain>
    </source>
</reference>
<dbReference type="OrthoDB" id="2014201at2759"/>
<organism evidence="1 2">
    <name type="scientific">Stachybotrys elegans</name>
    <dbReference type="NCBI Taxonomy" id="80388"/>
    <lineage>
        <taxon>Eukaryota</taxon>
        <taxon>Fungi</taxon>
        <taxon>Dikarya</taxon>
        <taxon>Ascomycota</taxon>
        <taxon>Pezizomycotina</taxon>
        <taxon>Sordariomycetes</taxon>
        <taxon>Hypocreomycetidae</taxon>
        <taxon>Hypocreales</taxon>
        <taxon>Stachybotryaceae</taxon>
        <taxon>Stachybotrys</taxon>
    </lineage>
</organism>
<dbReference type="AlphaFoldDB" id="A0A8K0SHL2"/>
<evidence type="ECO:0000313" key="2">
    <source>
        <dbReference type="Proteomes" id="UP000813444"/>
    </source>
</evidence>
<comment type="caution">
    <text evidence="1">The sequence shown here is derived from an EMBL/GenBank/DDBJ whole genome shotgun (WGS) entry which is preliminary data.</text>
</comment>
<sequence length="390" mass="43670">MSNGAEKKIAPYPWALDHPKRADNAEADRLVEADGRGITRTFIPEKGHMERGMSAYGMLSWLLEASNVLFPPPRAALLLTVLAGFITVLILHHAWLDLSAWSTDEPLETVSPNAYVFYATEENYACSVAVNLYMLRHVFNTPHQLIVLVSDGVTAEYNNIFSDLGAKVIPLTPPPLHPSSVLYYEGCLLKLLAFKLHLLDPTVKRALVLDSDQLILHSPDSAFRLPSTPFTAAPAYWISNRTLTSACMLIEPSEALWQPMDAALTSIKPDKYDMDVINELYGDIEDPMPGNFLALNSHWEDKNVPAWFESDRDVAFPEDATSRPADDYELEQLYKQTAIVHFTAVGKPWLASIGKVREERPEANRLLITQWAKWRVAASEICPRSVIDVL</sequence>
<protein>
    <submittedName>
        <fullName evidence="1">Nucleotide-diphospho-sugar transferase</fullName>
    </submittedName>
</protein>
<gene>
    <name evidence="1" type="ORF">B0I35DRAFT_491982</name>
</gene>
<evidence type="ECO:0000313" key="1">
    <source>
        <dbReference type="EMBL" id="KAH7307952.1"/>
    </source>
</evidence>
<dbReference type="SUPFAM" id="SSF53448">
    <property type="entry name" value="Nucleotide-diphospho-sugar transferases"/>
    <property type="match status" value="1"/>
</dbReference>
<dbReference type="InterPro" id="IPR050587">
    <property type="entry name" value="GNT1/Glycosyltrans_8"/>
</dbReference>
<dbReference type="GO" id="GO:0016740">
    <property type="term" value="F:transferase activity"/>
    <property type="evidence" value="ECO:0007669"/>
    <property type="project" value="UniProtKB-KW"/>
</dbReference>
<proteinExistence type="predicted"/>
<accession>A0A8K0SHL2</accession>
<keyword evidence="2" id="KW-1185">Reference proteome</keyword>
<dbReference type="Proteomes" id="UP000813444">
    <property type="component" value="Unassembled WGS sequence"/>
</dbReference>
<dbReference type="Gene3D" id="3.90.550.10">
    <property type="entry name" value="Spore Coat Polysaccharide Biosynthesis Protein SpsA, Chain A"/>
    <property type="match status" value="1"/>
</dbReference>
<dbReference type="EMBL" id="JAGPNK010000016">
    <property type="protein sequence ID" value="KAH7307952.1"/>
    <property type="molecule type" value="Genomic_DNA"/>
</dbReference>
<keyword evidence="1" id="KW-0808">Transferase</keyword>
<dbReference type="InterPro" id="IPR029044">
    <property type="entry name" value="Nucleotide-diphossugar_trans"/>
</dbReference>
<dbReference type="PANTHER" id="PTHR11183">
    <property type="entry name" value="GLYCOGENIN SUBFAMILY MEMBER"/>
    <property type="match status" value="1"/>
</dbReference>
<name>A0A8K0SHL2_9HYPO</name>